<dbReference type="Proteomes" id="UP001419268">
    <property type="component" value="Unassembled WGS sequence"/>
</dbReference>
<comment type="caution">
    <text evidence="1">The sequence shown here is derived from an EMBL/GenBank/DDBJ whole genome shotgun (WGS) entry which is preliminary data.</text>
</comment>
<name>A0AAP0PQ47_9MAGN</name>
<organism evidence="1 2">
    <name type="scientific">Stephania cephalantha</name>
    <dbReference type="NCBI Taxonomy" id="152367"/>
    <lineage>
        <taxon>Eukaryota</taxon>
        <taxon>Viridiplantae</taxon>
        <taxon>Streptophyta</taxon>
        <taxon>Embryophyta</taxon>
        <taxon>Tracheophyta</taxon>
        <taxon>Spermatophyta</taxon>
        <taxon>Magnoliopsida</taxon>
        <taxon>Ranunculales</taxon>
        <taxon>Menispermaceae</taxon>
        <taxon>Menispermoideae</taxon>
        <taxon>Cissampelideae</taxon>
        <taxon>Stephania</taxon>
    </lineage>
</organism>
<dbReference type="EMBL" id="JBBNAG010000003">
    <property type="protein sequence ID" value="KAK9148751.1"/>
    <property type="molecule type" value="Genomic_DNA"/>
</dbReference>
<keyword evidence="2" id="KW-1185">Reference proteome</keyword>
<evidence type="ECO:0000313" key="2">
    <source>
        <dbReference type="Proteomes" id="UP001419268"/>
    </source>
</evidence>
<dbReference type="AlphaFoldDB" id="A0AAP0PQ47"/>
<sequence length="165" mass="19114">MRDFLWQQVGKENASYLMAWKDCTLPKEYGGLGIGSLTKWNSAILAKHLWRLPRELGSLWAQVIFSNHGRDLNGWDTGEACGITVKSLWKYIGQEKTLLYQGIELKVGNGERIKFWQDRRQGERAFQLDFPYLYMFSNDREATVRELIGNLNGVIVPNELWSLGW</sequence>
<evidence type="ECO:0000313" key="1">
    <source>
        <dbReference type="EMBL" id="KAK9148751.1"/>
    </source>
</evidence>
<reference evidence="1 2" key="1">
    <citation type="submission" date="2024-01" db="EMBL/GenBank/DDBJ databases">
        <title>Genome assemblies of Stephania.</title>
        <authorList>
            <person name="Yang L."/>
        </authorList>
    </citation>
    <scope>NUCLEOTIDE SEQUENCE [LARGE SCALE GENOMIC DNA]</scope>
    <source>
        <strain evidence="1">JXDWG</strain>
        <tissue evidence="1">Leaf</tissue>
    </source>
</reference>
<proteinExistence type="predicted"/>
<protein>
    <submittedName>
        <fullName evidence="1">Uncharacterized protein</fullName>
    </submittedName>
</protein>
<gene>
    <name evidence="1" type="ORF">Scep_007508</name>
</gene>
<accession>A0AAP0PQ47</accession>